<sequence>MSEYQYYEFQAIDRPLNDADRQALRDISTRARITSTSFTNSYDWGDFKGEPAALMERWFDLHLYFANWGTRRLMIRFPKRLVDRQRLDGFLGAVDGTELRESGENLILDILPEASEPDDDDWDDDGSGWLAALTPLRADVLRGDLRLFYLLWLMAVQAEAVGPEAVAPLPGIGPMNDALEAFAQFFCIDADLVAAAAERPAETASDRAMASDAVRRFAAALPDSEKTMILTRLIEGDPHMASELRQRALSLSAAATATANPAPTVAELQARAGAIRDMRKREEEERLAAERKRKEAEEARARRTRLNAIIERGDSIWPEIEFEIERRKAPGYDRAASLLMDLKTIAAENGDTSDFTRRLHSIFERHAQKGRFIERLNAFGWSGPQ</sequence>
<name>A0A3E1BLH9_RHILT</name>
<gene>
    <name evidence="2" type="ORF">B5K10_11550</name>
</gene>
<dbReference type="AlphaFoldDB" id="A0A3E1BLH9"/>
<accession>A0A3E1BLH9</accession>
<dbReference type="Proteomes" id="UP000256748">
    <property type="component" value="Unassembled WGS sequence"/>
</dbReference>
<evidence type="ECO:0000313" key="2">
    <source>
        <dbReference type="EMBL" id="RFB94346.1"/>
    </source>
</evidence>
<dbReference type="EMBL" id="NAOO01000011">
    <property type="protein sequence ID" value="RFB94346.1"/>
    <property type="molecule type" value="Genomic_DNA"/>
</dbReference>
<organism evidence="2 3">
    <name type="scientific">Rhizobium leguminosarum bv. trifolii</name>
    <dbReference type="NCBI Taxonomy" id="386"/>
    <lineage>
        <taxon>Bacteria</taxon>
        <taxon>Pseudomonadati</taxon>
        <taxon>Pseudomonadota</taxon>
        <taxon>Alphaproteobacteria</taxon>
        <taxon>Hyphomicrobiales</taxon>
        <taxon>Rhizobiaceae</taxon>
        <taxon>Rhizobium/Agrobacterium group</taxon>
        <taxon>Rhizobium</taxon>
    </lineage>
</organism>
<protein>
    <submittedName>
        <fullName evidence="2">Uncharacterized protein</fullName>
    </submittedName>
</protein>
<proteinExistence type="predicted"/>
<keyword evidence="1" id="KW-0175">Coiled coil</keyword>
<comment type="caution">
    <text evidence="2">The sequence shown here is derived from an EMBL/GenBank/DDBJ whole genome shotgun (WGS) entry which is preliminary data.</text>
</comment>
<reference evidence="2 3" key="1">
    <citation type="submission" date="2017-03" db="EMBL/GenBank/DDBJ databases">
        <title>Genome analysis of Rhizobial strains effectives or ineffectives for nitrogen fixation isolated from bean seeds.</title>
        <authorList>
            <person name="Peralta H."/>
            <person name="Aguilar-Vera A."/>
            <person name="Mora Y."/>
            <person name="Vargas-Lagunas C."/>
            <person name="Girard L."/>
            <person name="Mora J."/>
        </authorList>
    </citation>
    <scope>NUCLEOTIDE SEQUENCE [LARGE SCALE GENOMIC DNA]</scope>
    <source>
        <strain evidence="2 3">CCGM5</strain>
    </source>
</reference>
<feature type="coiled-coil region" evidence="1">
    <location>
        <begin position="265"/>
        <end position="309"/>
    </location>
</feature>
<evidence type="ECO:0000256" key="1">
    <source>
        <dbReference type="SAM" id="Coils"/>
    </source>
</evidence>
<dbReference type="RefSeq" id="WP_116273414.1">
    <property type="nucleotide sequence ID" value="NZ_KZ859521.1"/>
</dbReference>
<evidence type="ECO:0000313" key="3">
    <source>
        <dbReference type="Proteomes" id="UP000256748"/>
    </source>
</evidence>